<dbReference type="Pfam" id="PF07735">
    <property type="entry name" value="FBA_2"/>
    <property type="match status" value="1"/>
</dbReference>
<dbReference type="InterPro" id="IPR012885">
    <property type="entry name" value="F-box_Sdz-33"/>
</dbReference>
<dbReference type="KEGG" id="crq:GCK72_003135"/>
<comment type="caution">
    <text evidence="2">The sequence shown here is derived from an EMBL/GenBank/DDBJ whole genome shotgun (WGS) entry which is preliminary data.</text>
</comment>
<dbReference type="GeneID" id="78773529"/>
<dbReference type="CTD" id="78773529"/>
<dbReference type="AlphaFoldDB" id="A0A6A5HU88"/>
<protein>
    <recommendedName>
        <fullName evidence="1">Sdz-33 F-box domain-containing protein</fullName>
    </recommendedName>
</protein>
<name>A0A6A5HU88_CAERE</name>
<feature type="domain" description="Sdz-33 F-box" evidence="1">
    <location>
        <begin position="84"/>
        <end position="127"/>
    </location>
</feature>
<dbReference type="EMBL" id="WUAV01000001">
    <property type="protein sequence ID" value="KAF1771309.1"/>
    <property type="molecule type" value="Genomic_DNA"/>
</dbReference>
<accession>A0A6A5HU88</accession>
<sequence length="127" mass="14526">MFQCKISISIISSYCYVSLLPTIFDLFNLQLEFKTLTIALNGSRDQKLLWNQISDKFGLAENLSITSVDNLGFKPVFASWPHNVDIPCSAWFTLEYLLACTCTKIKLGKSYFGNRDLDEILRKWKTG</sequence>
<evidence type="ECO:0000259" key="1">
    <source>
        <dbReference type="Pfam" id="PF07735"/>
    </source>
</evidence>
<proteinExistence type="predicted"/>
<gene>
    <name evidence="2" type="ORF">GCK72_003135</name>
</gene>
<dbReference type="RefSeq" id="XP_053592482.1">
    <property type="nucleotide sequence ID" value="XM_053723837.1"/>
</dbReference>
<dbReference type="Proteomes" id="UP000483820">
    <property type="component" value="Chromosome I"/>
</dbReference>
<evidence type="ECO:0000313" key="3">
    <source>
        <dbReference type="Proteomes" id="UP000483820"/>
    </source>
</evidence>
<organism evidence="2 3">
    <name type="scientific">Caenorhabditis remanei</name>
    <name type="common">Caenorhabditis vulgaris</name>
    <dbReference type="NCBI Taxonomy" id="31234"/>
    <lineage>
        <taxon>Eukaryota</taxon>
        <taxon>Metazoa</taxon>
        <taxon>Ecdysozoa</taxon>
        <taxon>Nematoda</taxon>
        <taxon>Chromadorea</taxon>
        <taxon>Rhabditida</taxon>
        <taxon>Rhabditina</taxon>
        <taxon>Rhabditomorpha</taxon>
        <taxon>Rhabditoidea</taxon>
        <taxon>Rhabditidae</taxon>
        <taxon>Peloderinae</taxon>
        <taxon>Caenorhabditis</taxon>
    </lineage>
</organism>
<reference evidence="2 3" key="1">
    <citation type="submission" date="2019-12" db="EMBL/GenBank/DDBJ databases">
        <title>Chromosome-level assembly of the Caenorhabditis remanei genome.</title>
        <authorList>
            <person name="Teterina A.A."/>
            <person name="Willis J.H."/>
            <person name="Phillips P.C."/>
        </authorList>
    </citation>
    <scope>NUCLEOTIDE SEQUENCE [LARGE SCALE GENOMIC DNA]</scope>
    <source>
        <strain evidence="2 3">PX506</strain>
        <tissue evidence="2">Whole organism</tissue>
    </source>
</reference>
<evidence type="ECO:0000313" key="2">
    <source>
        <dbReference type="EMBL" id="KAF1771309.1"/>
    </source>
</evidence>